<keyword evidence="7" id="KW-1185">Reference proteome</keyword>
<sequence>MSVANERKVIFNADDFGLDASVNAAVASAHQYGVLNSASLMVSAAAASEAIQLARNLPDLGVGLHLTLVDGYPVLPAAQVPDLVDAHGRFAADLWRRGVRYFFLPRVRRQLAAEIAAQYAAFADSGLHLDHVNAHKHLHAHPTVLHLLIEIGKRFALRAVRIPREPLALARQLAPVTGSAALGARLLLPWVARMRHVIRSQGLFCNDLLLGLQSTGQMDADRLQRALAVVPAGQVTELYFHPAQEQTTQLRQLMPDYRPAAEWRALCAPELAANLRAQGIRTGTYHDFACG</sequence>
<dbReference type="GO" id="GO:0016787">
    <property type="term" value="F:hydrolase activity"/>
    <property type="evidence" value="ECO:0007669"/>
    <property type="project" value="UniProtKB-KW"/>
</dbReference>
<evidence type="ECO:0000256" key="3">
    <source>
        <dbReference type="ARBA" id="ARBA00022801"/>
    </source>
</evidence>
<keyword evidence="2" id="KW-0479">Metal-binding</keyword>
<protein>
    <submittedName>
        <fullName evidence="6">Hopanoid biosynthesis-associated protein HpnK</fullName>
    </submittedName>
</protein>
<dbReference type="PANTHER" id="PTHR31609:SF1">
    <property type="entry name" value="CARBOHYDRATE DEACETYLASE"/>
    <property type="match status" value="1"/>
</dbReference>
<comment type="caution">
    <text evidence="6">The sequence shown here is derived from an EMBL/GenBank/DDBJ whole genome shotgun (WGS) entry which is preliminary data.</text>
</comment>
<dbReference type="GO" id="GO:0046872">
    <property type="term" value="F:metal ion binding"/>
    <property type="evidence" value="ECO:0007669"/>
    <property type="project" value="UniProtKB-KW"/>
</dbReference>
<reference evidence="6" key="1">
    <citation type="journal article" date="2021" name="ISME J.">
        <title>Genomic evolution of the class Acidithiobacillia: deep-branching Proteobacteria living in extreme acidic conditions.</title>
        <authorList>
            <person name="Moya-Beltran A."/>
            <person name="Beard S."/>
            <person name="Rojas-Villalobos C."/>
            <person name="Issotta F."/>
            <person name="Gallardo Y."/>
            <person name="Ulloa R."/>
            <person name="Giaveno A."/>
            <person name="Degli Esposti M."/>
            <person name="Johnson D.B."/>
            <person name="Quatrini R."/>
        </authorList>
    </citation>
    <scope>NUCLEOTIDE SEQUENCE</scope>
    <source>
        <strain evidence="6">VAN18-1</strain>
    </source>
</reference>
<dbReference type="InterPro" id="IPR017836">
    <property type="entry name" value="Hopanoid_biosynth-assoc_HpnK"/>
</dbReference>
<dbReference type="AlphaFoldDB" id="A0AAE3CKM3"/>
<proteinExistence type="predicted"/>
<keyword evidence="5" id="KW-0119">Carbohydrate metabolism</keyword>
<dbReference type="EMBL" id="JAAXYO010000180">
    <property type="protein sequence ID" value="MBU2789003.1"/>
    <property type="molecule type" value="Genomic_DNA"/>
</dbReference>
<dbReference type="Gene3D" id="3.20.20.370">
    <property type="entry name" value="Glycoside hydrolase/deacetylase"/>
    <property type="match status" value="1"/>
</dbReference>
<dbReference type="GO" id="GO:0019213">
    <property type="term" value="F:deacetylase activity"/>
    <property type="evidence" value="ECO:0007669"/>
    <property type="project" value="TreeGrafter"/>
</dbReference>
<name>A0AAE3CKM3_9PROT</name>
<evidence type="ECO:0000313" key="7">
    <source>
        <dbReference type="Proteomes" id="UP001197378"/>
    </source>
</evidence>
<dbReference type="Proteomes" id="UP001197378">
    <property type="component" value="Unassembled WGS sequence"/>
</dbReference>
<keyword evidence="3" id="KW-0378">Hydrolase</keyword>
<dbReference type="InterPro" id="IPR006879">
    <property type="entry name" value="YdjC-like"/>
</dbReference>
<comment type="cofactor">
    <cofactor evidence="1">
        <name>Mg(2+)</name>
        <dbReference type="ChEBI" id="CHEBI:18420"/>
    </cofactor>
</comment>
<organism evidence="6 7">
    <name type="scientific">Igneacidithiobacillus copahuensis</name>
    <dbReference type="NCBI Taxonomy" id="2724909"/>
    <lineage>
        <taxon>Bacteria</taxon>
        <taxon>Pseudomonadati</taxon>
        <taxon>Pseudomonadota</taxon>
        <taxon>Acidithiobacillia</taxon>
        <taxon>Acidithiobacillales</taxon>
        <taxon>Acidithiobacillaceae</taxon>
        <taxon>Igneacidithiobacillus</taxon>
    </lineage>
</organism>
<dbReference type="Pfam" id="PF04794">
    <property type="entry name" value="YdjC"/>
    <property type="match status" value="1"/>
</dbReference>
<accession>A0AAE3CKM3</accession>
<evidence type="ECO:0000256" key="1">
    <source>
        <dbReference type="ARBA" id="ARBA00001946"/>
    </source>
</evidence>
<dbReference type="InterPro" id="IPR011330">
    <property type="entry name" value="Glyco_hydro/deAcase_b/a-brl"/>
</dbReference>
<dbReference type="GO" id="GO:0005975">
    <property type="term" value="P:carbohydrate metabolic process"/>
    <property type="evidence" value="ECO:0007669"/>
    <property type="project" value="InterPro"/>
</dbReference>
<keyword evidence="4" id="KW-0460">Magnesium</keyword>
<evidence type="ECO:0000256" key="5">
    <source>
        <dbReference type="ARBA" id="ARBA00023277"/>
    </source>
</evidence>
<evidence type="ECO:0000256" key="4">
    <source>
        <dbReference type="ARBA" id="ARBA00022842"/>
    </source>
</evidence>
<dbReference type="PANTHER" id="PTHR31609">
    <property type="entry name" value="YDJC DEACETYLASE FAMILY MEMBER"/>
    <property type="match status" value="1"/>
</dbReference>
<evidence type="ECO:0000256" key="2">
    <source>
        <dbReference type="ARBA" id="ARBA00022723"/>
    </source>
</evidence>
<dbReference type="SUPFAM" id="SSF88713">
    <property type="entry name" value="Glycoside hydrolase/deacetylase"/>
    <property type="match status" value="1"/>
</dbReference>
<evidence type="ECO:0000313" key="6">
    <source>
        <dbReference type="EMBL" id="MBU2789003.1"/>
    </source>
</evidence>
<gene>
    <name evidence="6" type="primary">hpnK</name>
    <name evidence="6" type="ORF">HFQ13_12455</name>
</gene>
<dbReference type="NCBIfam" id="TIGR03473">
    <property type="entry name" value="HpnK"/>
    <property type="match status" value="1"/>
</dbReference>